<feature type="transmembrane region" description="Helical" evidence="1">
    <location>
        <begin position="99"/>
        <end position="121"/>
    </location>
</feature>
<dbReference type="Proteomes" id="UP001432322">
    <property type="component" value="Unassembled WGS sequence"/>
</dbReference>
<accession>A0AAV5VYS0</accession>
<organism evidence="2 3">
    <name type="scientific">Pristionchus fissidentatus</name>
    <dbReference type="NCBI Taxonomy" id="1538716"/>
    <lineage>
        <taxon>Eukaryota</taxon>
        <taxon>Metazoa</taxon>
        <taxon>Ecdysozoa</taxon>
        <taxon>Nematoda</taxon>
        <taxon>Chromadorea</taxon>
        <taxon>Rhabditida</taxon>
        <taxon>Rhabditina</taxon>
        <taxon>Diplogasteromorpha</taxon>
        <taxon>Diplogasteroidea</taxon>
        <taxon>Neodiplogasteridae</taxon>
        <taxon>Pristionchus</taxon>
    </lineage>
</organism>
<dbReference type="EMBL" id="BTSY01000004">
    <property type="protein sequence ID" value="GMT23631.1"/>
    <property type="molecule type" value="Genomic_DNA"/>
</dbReference>
<feature type="transmembrane region" description="Helical" evidence="1">
    <location>
        <begin position="133"/>
        <end position="155"/>
    </location>
</feature>
<dbReference type="PANTHER" id="PTHR47521:SF18">
    <property type="entry name" value="G PROTEIN-COUPLED RECEPTOR-RELATED"/>
    <property type="match status" value="1"/>
</dbReference>
<keyword evidence="1" id="KW-0812">Transmembrane</keyword>
<gene>
    <name evidence="2" type="ORF">PFISCL1PPCAC_14928</name>
</gene>
<proteinExistence type="predicted"/>
<reference evidence="2" key="1">
    <citation type="submission" date="2023-10" db="EMBL/GenBank/DDBJ databases">
        <title>Genome assembly of Pristionchus species.</title>
        <authorList>
            <person name="Yoshida K."/>
            <person name="Sommer R.J."/>
        </authorList>
    </citation>
    <scope>NUCLEOTIDE SEQUENCE</scope>
    <source>
        <strain evidence="2">RS5133</strain>
    </source>
</reference>
<evidence type="ECO:0000256" key="1">
    <source>
        <dbReference type="SAM" id="Phobius"/>
    </source>
</evidence>
<dbReference type="PANTHER" id="PTHR47521">
    <property type="entry name" value="SERPENTINE RECEPTOR, CLASS E (EPSILON)-RELATED"/>
    <property type="match status" value="1"/>
</dbReference>
<evidence type="ECO:0000313" key="2">
    <source>
        <dbReference type="EMBL" id="GMT23631.1"/>
    </source>
</evidence>
<keyword evidence="3" id="KW-1185">Reference proteome</keyword>
<feature type="non-terminal residue" evidence="2">
    <location>
        <position position="1"/>
    </location>
</feature>
<sequence>PLVTIMTTMFNTTLFTYFNQYPIIPITIISFNIFSFIPLLSLLFICQIAPLHSNCRYILCMWALGYSLMYFLNFSIAILDLKNESGFMPLSMNEPAIRLKIYELHIMSTEFSACFEIVLSTERIIAIIRPRRYHFSGFAFKSLFALTIFLVRYHYFFSF</sequence>
<keyword evidence="1" id="KW-0472">Membrane</keyword>
<dbReference type="InterPro" id="IPR052860">
    <property type="entry name" value="NRL-GPCR1"/>
</dbReference>
<feature type="transmembrane region" description="Helical" evidence="1">
    <location>
        <begin position="23"/>
        <end position="45"/>
    </location>
</feature>
<keyword evidence="1" id="KW-1133">Transmembrane helix</keyword>
<feature type="non-terminal residue" evidence="2">
    <location>
        <position position="159"/>
    </location>
</feature>
<evidence type="ECO:0000313" key="3">
    <source>
        <dbReference type="Proteomes" id="UP001432322"/>
    </source>
</evidence>
<dbReference type="AlphaFoldDB" id="A0AAV5VYS0"/>
<feature type="transmembrane region" description="Helical" evidence="1">
    <location>
        <begin position="57"/>
        <end position="79"/>
    </location>
</feature>
<evidence type="ECO:0008006" key="4">
    <source>
        <dbReference type="Google" id="ProtNLM"/>
    </source>
</evidence>
<name>A0AAV5VYS0_9BILA</name>
<comment type="caution">
    <text evidence="2">The sequence shown here is derived from an EMBL/GenBank/DDBJ whole genome shotgun (WGS) entry which is preliminary data.</text>
</comment>
<protein>
    <recommendedName>
        <fullName evidence="4">G protein-coupled receptor</fullName>
    </recommendedName>
</protein>